<reference evidence="8 9" key="1">
    <citation type="submission" date="2019-03" db="EMBL/GenBank/DDBJ databases">
        <title>Genomics of glacier-inhabiting Cryobacterium strains.</title>
        <authorList>
            <person name="Liu Q."/>
            <person name="Xin Y.-H."/>
        </authorList>
    </citation>
    <scope>NUCLEOTIDE SEQUENCE [LARGE SCALE GENOMIC DNA]</scope>
    <source>
        <strain evidence="8 9">Sr54</strain>
    </source>
</reference>
<sequence>MIVLDASVVIAFLDPNDAHHDAAQAVIVDELGKSAESVSVFGLHPLTIAEILVGGVRNGRAHQMLADLRSVGIVPIPSPSDEPLLLAELRTTTGLKMPDCCVLVVALAQSAPLATFDFRLARAARALGLRVLPEAPGRL</sequence>
<dbReference type="GO" id="GO:0004540">
    <property type="term" value="F:RNA nuclease activity"/>
    <property type="evidence" value="ECO:0007669"/>
    <property type="project" value="InterPro"/>
</dbReference>
<dbReference type="InterPro" id="IPR029060">
    <property type="entry name" value="PIN-like_dom_sf"/>
</dbReference>
<dbReference type="RefSeq" id="WP_134527688.1">
    <property type="nucleotide sequence ID" value="NZ_SOHN01000008.1"/>
</dbReference>
<dbReference type="Proteomes" id="UP000297626">
    <property type="component" value="Unassembled WGS sequence"/>
</dbReference>
<dbReference type="CDD" id="cd09873">
    <property type="entry name" value="PIN_Pae0151-like"/>
    <property type="match status" value="1"/>
</dbReference>
<keyword evidence="5 6" id="KW-0460">Magnesium</keyword>
<feature type="binding site" evidence="6">
    <location>
        <position position="5"/>
    </location>
    <ligand>
        <name>Mg(2+)</name>
        <dbReference type="ChEBI" id="CHEBI:18420"/>
    </ligand>
</feature>
<dbReference type="InterPro" id="IPR044153">
    <property type="entry name" value="PIN_Pae0151-like"/>
</dbReference>
<protein>
    <recommendedName>
        <fullName evidence="6">Ribonuclease VapC</fullName>
        <shortName evidence="6">RNase VapC</shortName>
        <ecNumber evidence="6">3.1.-.-</ecNumber>
    </recommendedName>
    <alternativeName>
        <fullName evidence="6">Toxin VapC</fullName>
    </alternativeName>
</protein>
<dbReference type="EC" id="3.1.-.-" evidence="6"/>
<comment type="similarity">
    <text evidence="6">Belongs to the PINc/VapC protein family.</text>
</comment>
<evidence type="ECO:0000256" key="5">
    <source>
        <dbReference type="ARBA" id="ARBA00022842"/>
    </source>
</evidence>
<comment type="function">
    <text evidence="6">Toxic component of a toxin-antitoxin (TA) system. An RNase.</text>
</comment>
<dbReference type="InterPro" id="IPR002716">
    <property type="entry name" value="PIN_dom"/>
</dbReference>
<evidence type="ECO:0000313" key="8">
    <source>
        <dbReference type="EMBL" id="TFD89838.1"/>
    </source>
</evidence>
<dbReference type="GO" id="GO:0016787">
    <property type="term" value="F:hydrolase activity"/>
    <property type="evidence" value="ECO:0007669"/>
    <property type="project" value="UniProtKB-KW"/>
</dbReference>
<keyword evidence="1 6" id="KW-1277">Toxin-antitoxin system</keyword>
<comment type="cofactor">
    <cofactor evidence="6">
        <name>Mg(2+)</name>
        <dbReference type="ChEBI" id="CHEBI:18420"/>
    </cofactor>
</comment>
<evidence type="ECO:0000256" key="4">
    <source>
        <dbReference type="ARBA" id="ARBA00022801"/>
    </source>
</evidence>
<dbReference type="InterPro" id="IPR022907">
    <property type="entry name" value="VapC_family"/>
</dbReference>
<dbReference type="Pfam" id="PF01850">
    <property type="entry name" value="PIN"/>
    <property type="match status" value="1"/>
</dbReference>
<dbReference type="SUPFAM" id="SSF88723">
    <property type="entry name" value="PIN domain-like"/>
    <property type="match status" value="1"/>
</dbReference>
<keyword evidence="4 6" id="KW-0378">Hydrolase</keyword>
<feature type="binding site" evidence="6">
    <location>
        <position position="99"/>
    </location>
    <ligand>
        <name>Mg(2+)</name>
        <dbReference type="ChEBI" id="CHEBI:18420"/>
    </ligand>
</feature>
<accession>A0A4R9BSE8</accession>
<keyword evidence="9" id="KW-1185">Reference proteome</keyword>
<evidence type="ECO:0000259" key="7">
    <source>
        <dbReference type="Pfam" id="PF01850"/>
    </source>
</evidence>
<proteinExistence type="inferred from homology"/>
<dbReference type="Gene3D" id="3.40.50.1010">
    <property type="entry name" value="5'-nuclease"/>
    <property type="match status" value="1"/>
</dbReference>
<feature type="domain" description="PIN" evidence="7">
    <location>
        <begin position="2"/>
        <end position="125"/>
    </location>
</feature>
<evidence type="ECO:0000256" key="1">
    <source>
        <dbReference type="ARBA" id="ARBA00022649"/>
    </source>
</evidence>
<evidence type="ECO:0000256" key="6">
    <source>
        <dbReference type="HAMAP-Rule" id="MF_00265"/>
    </source>
</evidence>
<evidence type="ECO:0000313" key="9">
    <source>
        <dbReference type="Proteomes" id="UP000297626"/>
    </source>
</evidence>
<dbReference type="EMBL" id="SOHN01000008">
    <property type="protein sequence ID" value="TFD89838.1"/>
    <property type="molecule type" value="Genomic_DNA"/>
</dbReference>
<gene>
    <name evidence="6" type="primary">vapC</name>
    <name evidence="8" type="ORF">E3T51_03720</name>
</gene>
<keyword evidence="6" id="KW-0800">Toxin</keyword>
<dbReference type="HAMAP" id="MF_00265">
    <property type="entry name" value="VapC_Nob1"/>
    <property type="match status" value="1"/>
</dbReference>
<dbReference type="AlphaFoldDB" id="A0A4R9BSE8"/>
<name>A0A4R9BSE8_9MICO</name>
<organism evidence="8 9">
    <name type="scientific">Cryobacterium serini</name>
    <dbReference type="NCBI Taxonomy" id="1259201"/>
    <lineage>
        <taxon>Bacteria</taxon>
        <taxon>Bacillati</taxon>
        <taxon>Actinomycetota</taxon>
        <taxon>Actinomycetes</taxon>
        <taxon>Micrococcales</taxon>
        <taxon>Microbacteriaceae</taxon>
        <taxon>Cryobacterium</taxon>
    </lineage>
</organism>
<dbReference type="GO" id="GO:0000287">
    <property type="term" value="F:magnesium ion binding"/>
    <property type="evidence" value="ECO:0007669"/>
    <property type="project" value="UniProtKB-UniRule"/>
</dbReference>
<keyword evidence="2 6" id="KW-0540">Nuclease</keyword>
<evidence type="ECO:0000256" key="3">
    <source>
        <dbReference type="ARBA" id="ARBA00022723"/>
    </source>
</evidence>
<comment type="caution">
    <text evidence="8">The sequence shown here is derived from an EMBL/GenBank/DDBJ whole genome shotgun (WGS) entry which is preliminary data.</text>
</comment>
<evidence type="ECO:0000256" key="2">
    <source>
        <dbReference type="ARBA" id="ARBA00022722"/>
    </source>
</evidence>
<dbReference type="GO" id="GO:0090729">
    <property type="term" value="F:toxin activity"/>
    <property type="evidence" value="ECO:0007669"/>
    <property type="project" value="UniProtKB-KW"/>
</dbReference>
<keyword evidence="3 6" id="KW-0479">Metal-binding</keyword>